<accession>C1N289</accession>
<dbReference type="Proteomes" id="UP000001876">
    <property type="component" value="Unassembled WGS sequence"/>
</dbReference>
<feature type="region of interest" description="Disordered" evidence="2">
    <location>
        <begin position="1"/>
        <end position="117"/>
    </location>
</feature>
<evidence type="ECO:0000313" key="3">
    <source>
        <dbReference type="EMBL" id="EEH53961.1"/>
    </source>
</evidence>
<evidence type="ECO:0000256" key="1">
    <source>
        <dbReference type="SAM" id="Coils"/>
    </source>
</evidence>
<dbReference type="EMBL" id="GG663745">
    <property type="protein sequence ID" value="EEH53961.1"/>
    <property type="molecule type" value="Genomic_DNA"/>
</dbReference>
<gene>
    <name evidence="3" type="ORF">MICPUCDRAFT_70146</name>
</gene>
<evidence type="ECO:0000256" key="2">
    <source>
        <dbReference type="SAM" id="MobiDB-lite"/>
    </source>
</evidence>
<dbReference type="KEGG" id="mpp:MICPUCDRAFT_70146"/>
<reference evidence="3 4" key="1">
    <citation type="journal article" date="2009" name="Science">
        <title>Green evolution and dynamic adaptations revealed by genomes of the marine picoeukaryotes Micromonas.</title>
        <authorList>
            <person name="Worden A.Z."/>
            <person name="Lee J.H."/>
            <person name="Mock T."/>
            <person name="Rouze P."/>
            <person name="Simmons M.P."/>
            <person name="Aerts A.L."/>
            <person name="Allen A.E."/>
            <person name="Cuvelier M.L."/>
            <person name="Derelle E."/>
            <person name="Everett M.V."/>
            <person name="Foulon E."/>
            <person name="Grimwood J."/>
            <person name="Gundlach H."/>
            <person name="Henrissat B."/>
            <person name="Napoli C."/>
            <person name="McDonald S.M."/>
            <person name="Parker M.S."/>
            <person name="Rombauts S."/>
            <person name="Salamov A."/>
            <person name="Von Dassow P."/>
            <person name="Badger J.H."/>
            <person name="Coutinho P.M."/>
            <person name="Demir E."/>
            <person name="Dubchak I."/>
            <person name="Gentemann C."/>
            <person name="Eikrem W."/>
            <person name="Gready J.E."/>
            <person name="John U."/>
            <person name="Lanier W."/>
            <person name="Lindquist E.A."/>
            <person name="Lucas S."/>
            <person name="Mayer K.F."/>
            <person name="Moreau H."/>
            <person name="Not F."/>
            <person name="Otillar R."/>
            <person name="Panaud O."/>
            <person name="Pangilinan J."/>
            <person name="Paulsen I."/>
            <person name="Piegu B."/>
            <person name="Poliakov A."/>
            <person name="Robbens S."/>
            <person name="Schmutz J."/>
            <person name="Toulza E."/>
            <person name="Wyss T."/>
            <person name="Zelensky A."/>
            <person name="Zhou K."/>
            <person name="Armbrust E.V."/>
            <person name="Bhattacharya D."/>
            <person name="Goodenough U.W."/>
            <person name="Van de Peer Y."/>
            <person name="Grigoriev I.V."/>
        </authorList>
    </citation>
    <scope>NUCLEOTIDE SEQUENCE [LARGE SCALE GENOMIC DNA]</scope>
    <source>
        <strain evidence="3 4">CCMP1545</strain>
    </source>
</reference>
<proteinExistence type="predicted"/>
<name>C1N289_MICPC</name>
<feature type="compositionally biased region" description="Basic and acidic residues" evidence="2">
    <location>
        <begin position="1"/>
        <end position="10"/>
    </location>
</feature>
<protein>
    <submittedName>
        <fullName evidence="3">Predicted protein</fullName>
    </submittedName>
</protein>
<feature type="compositionally biased region" description="Gly residues" evidence="2">
    <location>
        <begin position="102"/>
        <end position="117"/>
    </location>
</feature>
<sequence length="503" mass="54160">MMSAIRDRSRPTSVRPRAVTHAAMSRRGGGSARSSLDDDDKYSKARSQGARASASRSQHPAPFASPQVEPARQRASSSSSSSSSSQRMPSSLPPGPRPSDRGFGGARGGGGGYDGGGGNGDADALAAKVRAKLDFVATKANFESAEEEAERVKASLDRLAFASNVSNVQSAFGAMGKDLSEEADALASKATETVALFQAAQYAAKWMPVEGMRSMKPTYVKVPAQTVERIKWHEDADVNMIVTQHAREKEMILAENAGLRAMMGLKEQSSEAVEAARETEDGVNRALLMSAAEEIKRLRARVTVLEGEAARHRIQSGGFFSGFGGGGSGGADGVDSKQVAKLTTELARLGASYTLVPIRPRSRGERRSLRTLPGASLRPSLAFNPRPCCLSTPLLTPFNSIPTSLCMERPSEEDNGRQKWMIGEKDKQIKEVQGKYQASEAYALRERLQECMEALEVMANLQAQQLQYLEDNALAKLTKMDDQARSSSHWFPYGRVGAVNADP</sequence>
<organism evidence="4">
    <name type="scientific">Micromonas pusilla (strain CCMP1545)</name>
    <name type="common">Picoplanktonic green alga</name>
    <dbReference type="NCBI Taxonomy" id="564608"/>
    <lineage>
        <taxon>Eukaryota</taxon>
        <taxon>Viridiplantae</taxon>
        <taxon>Chlorophyta</taxon>
        <taxon>Mamiellophyceae</taxon>
        <taxon>Mamiellales</taxon>
        <taxon>Mamiellaceae</taxon>
        <taxon>Micromonas</taxon>
    </lineage>
</organism>
<dbReference type="OrthoDB" id="498691at2759"/>
<keyword evidence="1" id="KW-0175">Coiled coil</keyword>
<dbReference type="RefSeq" id="XP_003062249.1">
    <property type="nucleotide sequence ID" value="XM_003062203.1"/>
</dbReference>
<dbReference type="AlphaFoldDB" id="C1N289"/>
<dbReference type="GeneID" id="9687489"/>
<feature type="compositionally biased region" description="Low complexity" evidence="2">
    <location>
        <begin position="45"/>
        <end position="58"/>
    </location>
</feature>
<keyword evidence="4" id="KW-1185">Reference proteome</keyword>
<feature type="coiled-coil region" evidence="1">
    <location>
        <begin position="288"/>
        <end position="315"/>
    </location>
</feature>
<feature type="compositionally biased region" description="Low complexity" evidence="2">
    <location>
        <begin position="76"/>
        <end position="85"/>
    </location>
</feature>
<evidence type="ECO:0000313" key="4">
    <source>
        <dbReference type="Proteomes" id="UP000001876"/>
    </source>
</evidence>